<dbReference type="OrthoDB" id="3034217at2"/>
<dbReference type="GO" id="GO:0046872">
    <property type="term" value="F:metal ion binding"/>
    <property type="evidence" value="ECO:0007669"/>
    <property type="project" value="TreeGrafter"/>
</dbReference>
<dbReference type="Pfam" id="PF01928">
    <property type="entry name" value="CYTH"/>
    <property type="match status" value="1"/>
</dbReference>
<dbReference type="RefSeq" id="WP_076723198.1">
    <property type="nucleotide sequence ID" value="NZ_MSCW01000003.1"/>
</dbReference>
<dbReference type="InterPro" id="IPR033469">
    <property type="entry name" value="CYTH-like_dom_sf"/>
</dbReference>
<dbReference type="PANTHER" id="PTHR39569:SF1">
    <property type="entry name" value="INORGANIC TRIPHOSPHATASE"/>
    <property type="match status" value="1"/>
</dbReference>
<proteinExistence type="predicted"/>
<dbReference type="GO" id="GO:0050355">
    <property type="term" value="F:inorganic triphosphate phosphatase activity"/>
    <property type="evidence" value="ECO:0007669"/>
    <property type="project" value="InterPro"/>
</dbReference>
<dbReference type="Proteomes" id="UP000189339">
    <property type="component" value="Unassembled WGS sequence"/>
</dbReference>
<dbReference type="SUPFAM" id="SSF55154">
    <property type="entry name" value="CYTH-like phosphatases"/>
    <property type="match status" value="1"/>
</dbReference>
<dbReference type="Gene3D" id="2.40.320.10">
    <property type="entry name" value="Hypothetical Protein Pfu-838710-001"/>
    <property type="match status" value="1"/>
</dbReference>
<sequence>MAEELEIKLTVAEPDLNRVALWASARSDARYEAEQALFNRYYDTPDAVLNRQQAALRVRRLGTNYVQTLKTRGDFVAGAHRRQEWEWPLSSANLDVSLLAETPLASVINLERLSVVFETNFRRRTWRLNHWDAEVEMALDEGAVVSGSRRSPLCEVEFELKSGASGRLLELAMALAGQVPVFLNLVSKAEQGYFLAGMHRPVLAPSDASLSVTDFLHLLGLAWMLEVPVPIARLRLDTVADAAERVGQGAAFQWVVAELAAGRLVRSLARETALGQLQLSLAAV</sequence>
<dbReference type="PROSITE" id="PS51707">
    <property type="entry name" value="CYTH"/>
    <property type="match status" value="1"/>
</dbReference>
<protein>
    <recommendedName>
        <fullName evidence="1">CYTH domain-containing protein</fullName>
    </recommendedName>
</protein>
<dbReference type="PANTHER" id="PTHR39569">
    <property type="entry name" value="INORGANIC TRIPHOSPHATASE"/>
    <property type="match status" value="1"/>
</dbReference>
<evidence type="ECO:0000259" key="1">
    <source>
        <dbReference type="PROSITE" id="PS51707"/>
    </source>
</evidence>
<feature type="domain" description="CYTH" evidence="1">
    <location>
        <begin position="2"/>
        <end position="199"/>
    </location>
</feature>
<evidence type="ECO:0000313" key="2">
    <source>
        <dbReference type="EMBL" id="ONF44650.1"/>
    </source>
</evidence>
<gene>
    <name evidence="2" type="ORF">BTO32_04180</name>
</gene>
<comment type="caution">
    <text evidence="2">The sequence shown here is derived from an EMBL/GenBank/DDBJ whole genome shotgun (WGS) entry which is preliminary data.</text>
</comment>
<dbReference type="CDD" id="cd07756">
    <property type="entry name" value="CYTH-like_Pase_CHAD"/>
    <property type="match status" value="1"/>
</dbReference>
<keyword evidence="3" id="KW-1185">Reference proteome</keyword>
<dbReference type="AlphaFoldDB" id="A0A1V2DVZ3"/>
<dbReference type="SMART" id="SM01118">
    <property type="entry name" value="CYTH"/>
    <property type="match status" value="1"/>
</dbReference>
<reference evidence="2 3" key="1">
    <citation type="submission" date="2016-12" db="EMBL/GenBank/DDBJ databases">
        <title>Marinobacter lutaoensis whole genome sequencing.</title>
        <authorList>
            <person name="Verma A."/>
            <person name="Krishnamurthi S."/>
        </authorList>
    </citation>
    <scope>NUCLEOTIDE SEQUENCE [LARGE SCALE GENOMIC DNA]</scope>
    <source>
        <strain evidence="2 3">T5054</strain>
    </source>
</reference>
<name>A0A1V2DVZ3_9GAMM</name>
<dbReference type="EMBL" id="MSCW01000003">
    <property type="protein sequence ID" value="ONF44650.1"/>
    <property type="molecule type" value="Genomic_DNA"/>
</dbReference>
<evidence type="ECO:0000313" key="3">
    <source>
        <dbReference type="Proteomes" id="UP000189339"/>
    </source>
</evidence>
<organism evidence="2 3">
    <name type="scientific">Marinobacter lutaoensis</name>
    <dbReference type="NCBI Taxonomy" id="135739"/>
    <lineage>
        <taxon>Bacteria</taxon>
        <taxon>Pseudomonadati</taxon>
        <taxon>Pseudomonadota</taxon>
        <taxon>Gammaproteobacteria</taxon>
        <taxon>Pseudomonadales</taxon>
        <taxon>Marinobacteraceae</taxon>
        <taxon>Marinobacter</taxon>
    </lineage>
</organism>
<accession>A0A1V2DVZ3</accession>
<dbReference type="InterPro" id="IPR039013">
    <property type="entry name" value="YgiF"/>
</dbReference>
<dbReference type="InterPro" id="IPR023577">
    <property type="entry name" value="CYTH_domain"/>
</dbReference>